<dbReference type="HOGENOM" id="CLU_036590_1_2_4"/>
<dbReference type="GO" id="GO:0008835">
    <property type="term" value="F:diaminohydroxyphosphoribosylaminopyrimidine deaminase activity"/>
    <property type="evidence" value="ECO:0007669"/>
    <property type="project" value="UniProtKB-EC"/>
</dbReference>
<feature type="binding site" evidence="14">
    <location>
        <position position="301"/>
    </location>
    <ligand>
        <name>substrate</name>
    </ligand>
</feature>
<feature type="binding site" evidence="14">
    <location>
        <position position="206"/>
    </location>
    <ligand>
        <name>substrate</name>
    </ligand>
</feature>
<dbReference type="Pfam" id="PF01872">
    <property type="entry name" value="RibD_C"/>
    <property type="match status" value="1"/>
</dbReference>
<dbReference type="InterPro" id="IPR002734">
    <property type="entry name" value="RibDG_C"/>
</dbReference>
<dbReference type="GO" id="GO:0050661">
    <property type="term" value="F:NADP binding"/>
    <property type="evidence" value="ECO:0007669"/>
    <property type="project" value="InterPro"/>
</dbReference>
<proteinExistence type="inferred from homology"/>
<keyword evidence="18" id="KW-1185">Reference proteome</keyword>
<dbReference type="NCBIfam" id="TIGR00326">
    <property type="entry name" value="eubact_ribD"/>
    <property type="match status" value="1"/>
</dbReference>
<dbReference type="Proteomes" id="UP000007883">
    <property type="component" value="Chromosome"/>
</dbReference>
<feature type="binding site" evidence="14">
    <location>
        <position position="232"/>
    </location>
    <ligand>
        <name>NADP(+)</name>
        <dbReference type="ChEBI" id="CHEBI:58349"/>
    </ligand>
</feature>
<evidence type="ECO:0000256" key="13">
    <source>
        <dbReference type="PIRSR" id="PIRSR006769-1"/>
    </source>
</evidence>
<evidence type="ECO:0000259" key="16">
    <source>
        <dbReference type="PROSITE" id="PS51747"/>
    </source>
</evidence>
<dbReference type="EC" id="1.1.1.193" evidence="12"/>
<dbReference type="InterPro" id="IPR016193">
    <property type="entry name" value="Cytidine_deaminase-like"/>
</dbReference>
<dbReference type="PATRIC" id="fig|983917.3.peg.3805"/>
<dbReference type="KEGG" id="rge:RGE_39040"/>
<comment type="catalytic activity">
    <reaction evidence="12">
        <text>5-amino-6-(5-phospho-D-ribitylamino)uracil + NADP(+) = 5-amino-6-(5-phospho-D-ribosylamino)uracil + NADPH + H(+)</text>
        <dbReference type="Rhea" id="RHEA:17845"/>
        <dbReference type="ChEBI" id="CHEBI:15378"/>
        <dbReference type="ChEBI" id="CHEBI:57783"/>
        <dbReference type="ChEBI" id="CHEBI:58349"/>
        <dbReference type="ChEBI" id="CHEBI:58421"/>
        <dbReference type="ChEBI" id="CHEBI:58453"/>
        <dbReference type="EC" id="1.1.1.193"/>
    </reaction>
</comment>
<comment type="similarity">
    <text evidence="4 12">In the N-terminal section; belongs to the cytidine and deoxycytidylate deaminase family.</text>
</comment>
<comment type="pathway">
    <text evidence="3 12">Cofactor biosynthesis; riboflavin biosynthesis; 5-amino-6-(D-ribitylamino)uracil from GTP: step 3/4.</text>
</comment>
<comment type="catalytic activity">
    <reaction evidence="12">
        <text>2,5-diamino-6-hydroxy-4-(5-phosphoribosylamino)-pyrimidine + H2O + H(+) = 5-amino-6-(5-phospho-D-ribosylamino)uracil + NH4(+)</text>
        <dbReference type="Rhea" id="RHEA:21868"/>
        <dbReference type="ChEBI" id="CHEBI:15377"/>
        <dbReference type="ChEBI" id="CHEBI:15378"/>
        <dbReference type="ChEBI" id="CHEBI:28938"/>
        <dbReference type="ChEBI" id="CHEBI:58453"/>
        <dbReference type="ChEBI" id="CHEBI:58614"/>
        <dbReference type="EC" id="3.5.4.26"/>
    </reaction>
</comment>
<feature type="binding site" evidence="14">
    <location>
        <begin position="303"/>
        <end position="309"/>
    </location>
    <ligand>
        <name>NADP(+)</name>
        <dbReference type="ChEBI" id="CHEBI:58349"/>
    </ligand>
</feature>
<dbReference type="Gene3D" id="3.40.140.10">
    <property type="entry name" value="Cytidine Deaminase, domain 2"/>
    <property type="match status" value="1"/>
</dbReference>
<feature type="binding site" evidence="14">
    <location>
        <position position="164"/>
    </location>
    <ligand>
        <name>NADP(+)</name>
        <dbReference type="ChEBI" id="CHEBI:58349"/>
    </ligand>
</feature>
<dbReference type="PANTHER" id="PTHR38011:SF7">
    <property type="entry name" value="2,5-DIAMINO-6-RIBOSYLAMINO-4(3H)-PYRIMIDINONE 5'-PHOSPHATE REDUCTASE"/>
    <property type="match status" value="1"/>
</dbReference>
<feature type="binding site" evidence="14">
    <location>
        <position position="180"/>
    </location>
    <ligand>
        <name>NADP(+)</name>
        <dbReference type="ChEBI" id="CHEBI:58349"/>
    </ligand>
</feature>
<evidence type="ECO:0000313" key="18">
    <source>
        <dbReference type="Proteomes" id="UP000007883"/>
    </source>
</evidence>
<keyword evidence="11" id="KW-0511">Multifunctional enzyme</keyword>
<keyword evidence="9 12" id="KW-0521">NADP</keyword>
<evidence type="ECO:0000256" key="12">
    <source>
        <dbReference type="PIRNR" id="PIRNR006769"/>
    </source>
</evidence>
<dbReference type="RefSeq" id="WP_014430090.1">
    <property type="nucleotide sequence ID" value="NC_017075.1"/>
</dbReference>
<dbReference type="NCBIfam" id="TIGR00227">
    <property type="entry name" value="ribD_Cterm"/>
    <property type="match status" value="1"/>
</dbReference>
<dbReference type="PROSITE" id="PS00903">
    <property type="entry name" value="CYT_DCMP_DEAMINASES_1"/>
    <property type="match status" value="1"/>
</dbReference>
<dbReference type="eggNOG" id="COG1985">
    <property type="taxonomic scope" value="Bacteria"/>
</dbReference>
<dbReference type="AlphaFoldDB" id="I0HW53"/>
<dbReference type="STRING" id="983917.RGE_39040"/>
<dbReference type="UniPathway" id="UPA00275">
    <property type="reaction ID" value="UER00401"/>
</dbReference>
<dbReference type="PIRSF" id="PIRSF006769">
    <property type="entry name" value="RibD"/>
    <property type="match status" value="1"/>
</dbReference>
<evidence type="ECO:0000256" key="5">
    <source>
        <dbReference type="ARBA" id="ARBA00007417"/>
    </source>
</evidence>
<feature type="domain" description="CMP/dCMP-type deaminase" evidence="16">
    <location>
        <begin position="5"/>
        <end position="131"/>
    </location>
</feature>
<dbReference type="InterPro" id="IPR024072">
    <property type="entry name" value="DHFR-like_dom_sf"/>
</dbReference>
<dbReference type="PROSITE" id="PS51747">
    <property type="entry name" value="CYT_DCMP_DEAMINASES_2"/>
    <property type="match status" value="1"/>
</dbReference>
<evidence type="ECO:0000256" key="4">
    <source>
        <dbReference type="ARBA" id="ARBA00005259"/>
    </source>
</evidence>
<dbReference type="SUPFAM" id="SSF53597">
    <property type="entry name" value="Dihydrofolate reductase-like"/>
    <property type="match status" value="1"/>
</dbReference>
<feature type="binding site" evidence="15">
    <location>
        <position position="55"/>
    </location>
    <ligand>
        <name>Zn(2+)</name>
        <dbReference type="ChEBI" id="CHEBI:29105"/>
        <note>catalytic</note>
    </ligand>
</feature>
<protein>
    <recommendedName>
        <fullName evidence="12">Riboflavin biosynthesis protein RibD</fullName>
    </recommendedName>
    <domain>
        <recommendedName>
            <fullName evidence="12">Diaminohydroxyphosphoribosylaminopyrimidine deaminase</fullName>
            <shortName evidence="12">DRAP deaminase</shortName>
            <ecNumber evidence="12">3.5.4.26</ecNumber>
        </recommendedName>
        <alternativeName>
            <fullName evidence="12">Riboflavin-specific deaminase</fullName>
        </alternativeName>
    </domain>
    <domain>
        <recommendedName>
            <fullName evidence="12">5-amino-6-(5-phosphoribosylamino)uracil reductase</fullName>
            <ecNumber evidence="12">1.1.1.193</ecNumber>
        </recommendedName>
        <alternativeName>
            <fullName evidence="12">HTP reductase</fullName>
        </alternativeName>
    </domain>
</protein>
<feature type="binding site" evidence="14">
    <location>
        <position position="194"/>
    </location>
    <ligand>
        <name>substrate</name>
    </ligand>
</feature>
<feature type="binding site" evidence="14">
    <location>
        <position position="217"/>
    </location>
    <ligand>
        <name>substrate</name>
    </ligand>
</feature>
<evidence type="ECO:0000256" key="7">
    <source>
        <dbReference type="ARBA" id="ARBA00022723"/>
    </source>
</evidence>
<dbReference type="InterPro" id="IPR050765">
    <property type="entry name" value="Riboflavin_Biosynth_HTPR"/>
</dbReference>
<dbReference type="GO" id="GO:0008703">
    <property type="term" value="F:5-amino-6-(5-phosphoribosylamino)uracil reductase activity"/>
    <property type="evidence" value="ECO:0007669"/>
    <property type="project" value="UniProtKB-EC"/>
</dbReference>
<feature type="binding site" evidence="14">
    <location>
        <position position="214"/>
    </location>
    <ligand>
        <name>substrate</name>
    </ligand>
</feature>
<feature type="binding site" evidence="15">
    <location>
        <position position="92"/>
    </location>
    <ligand>
        <name>Zn(2+)</name>
        <dbReference type="ChEBI" id="CHEBI:29105"/>
        <note>catalytic</note>
    </ligand>
</feature>
<evidence type="ECO:0000256" key="15">
    <source>
        <dbReference type="PIRSR" id="PIRSR006769-3"/>
    </source>
</evidence>
<dbReference type="EMBL" id="AP012320">
    <property type="protein sequence ID" value="BAL97240.1"/>
    <property type="molecule type" value="Genomic_DNA"/>
</dbReference>
<evidence type="ECO:0000256" key="11">
    <source>
        <dbReference type="ARBA" id="ARBA00023268"/>
    </source>
</evidence>
<evidence type="ECO:0000256" key="6">
    <source>
        <dbReference type="ARBA" id="ARBA00022619"/>
    </source>
</evidence>
<name>I0HW53_RUBGI</name>
<feature type="binding site" evidence="14">
    <location>
        <position position="210"/>
    </location>
    <ligand>
        <name>NADP(+)</name>
        <dbReference type="ChEBI" id="CHEBI:58349"/>
    </ligand>
</feature>
<dbReference type="InterPro" id="IPR004794">
    <property type="entry name" value="Eubact_RibD"/>
</dbReference>
<keyword evidence="8 12" id="KW-0862">Zinc</keyword>
<comment type="cofactor">
    <cofactor evidence="12 15">
        <name>Zn(2+)</name>
        <dbReference type="ChEBI" id="CHEBI:29105"/>
    </cofactor>
    <text evidence="12 15">Binds 1 zinc ion.</text>
</comment>
<keyword evidence="12 17" id="KW-0378">Hydrolase</keyword>
<comment type="function">
    <text evidence="1 12">Converts 2,5-diamino-6-(ribosylamino)-4(3h)-pyrimidinone 5'-phosphate into 5-amino-6-(ribosylamino)-2,4(1h,3h)-pyrimidinedione 5'-phosphate.</text>
</comment>
<dbReference type="InterPro" id="IPR002125">
    <property type="entry name" value="CMP_dCMP_dom"/>
</dbReference>
<dbReference type="GO" id="GO:0009231">
    <property type="term" value="P:riboflavin biosynthetic process"/>
    <property type="evidence" value="ECO:0007669"/>
    <property type="project" value="UniProtKB-UniPathway"/>
</dbReference>
<dbReference type="PANTHER" id="PTHR38011">
    <property type="entry name" value="DIHYDROFOLATE REDUCTASE FAMILY PROTEIN (AFU_ORTHOLOGUE AFUA_8G06820)"/>
    <property type="match status" value="1"/>
</dbReference>
<dbReference type="EC" id="3.5.4.26" evidence="12"/>
<evidence type="ECO:0000256" key="3">
    <source>
        <dbReference type="ARBA" id="ARBA00004910"/>
    </source>
</evidence>
<evidence type="ECO:0000256" key="2">
    <source>
        <dbReference type="ARBA" id="ARBA00004882"/>
    </source>
</evidence>
<dbReference type="Gene3D" id="3.40.430.10">
    <property type="entry name" value="Dihydrofolate Reductase, subunit A"/>
    <property type="match status" value="1"/>
</dbReference>
<evidence type="ECO:0000313" key="17">
    <source>
        <dbReference type="EMBL" id="BAL97240.1"/>
    </source>
</evidence>
<dbReference type="InterPro" id="IPR016192">
    <property type="entry name" value="APOBEC/CMP_deaminase_Zn-bd"/>
</dbReference>
<keyword evidence="10 12" id="KW-0560">Oxidoreductase</keyword>
<comment type="pathway">
    <text evidence="2 12">Cofactor biosynthesis; riboflavin biosynthesis; 5-amino-6-(D-ribitylamino)uracil from GTP: step 2/4.</text>
</comment>
<comment type="similarity">
    <text evidence="5 12">In the C-terminal section; belongs to the HTP reductase family.</text>
</comment>
<dbReference type="SUPFAM" id="SSF53927">
    <property type="entry name" value="Cytidine deaminase-like"/>
    <property type="match status" value="1"/>
</dbReference>
<sequence>MPISPLDRSRLLEALALAEGSIGLTDPNPRVGCVVGHEDGRVLGRGATQRAGEAHAEVMALRDAAAAGHDLRGATAWVTLEPCAHHGRTPPCCDALVAAGIARVVVALGDPFPQVAGAGIARLRAAGVAVEMADAEVAEAARELNIGFLSRVQRGRPWVRMKIAASLDGRTALANGASQWITGPEARADGHAWRRRAGCVLTGIGTVLDDDPRLDVRLVPTALQPMRAVLDSRLRTPPGARLIPAPGRCLVYTASDDEGAAQALRAAGAEVRRHADPHGRVDLPAVLADLAGQGVNELHVEAGAGLNGAMLAAGLVDELLVYAAPLLLGEGRGMAALGPFETLAQGLRWHYVDAQRIGPDLRLRLRTESAAAM</sequence>
<organism evidence="17 18">
    <name type="scientific">Rubrivivax gelatinosus (strain NBRC 100245 / IL144)</name>
    <dbReference type="NCBI Taxonomy" id="983917"/>
    <lineage>
        <taxon>Bacteria</taxon>
        <taxon>Pseudomonadati</taxon>
        <taxon>Pseudomonadota</taxon>
        <taxon>Betaproteobacteria</taxon>
        <taxon>Burkholderiales</taxon>
        <taxon>Sphaerotilaceae</taxon>
        <taxon>Rubrivivax</taxon>
    </lineage>
</organism>
<gene>
    <name evidence="17" type="primary">ribD</name>
    <name evidence="17" type="ordered locus">RGE_39040</name>
</gene>
<dbReference type="eggNOG" id="COG0117">
    <property type="taxonomic scope" value="Bacteria"/>
</dbReference>
<accession>I0HW53</accession>
<evidence type="ECO:0000256" key="14">
    <source>
        <dbReference type="PIRSR" id="PIRSR006769-2"/>
    </source>
</evidence>
<keyword evidence="7 12" id="KW-0479">Metal-binding</keyword>
<keyword evidence="6 12" id="KW-0686">Riboflavin biosynthesis</keyword>
<dbReference type="InterPro" id="IPR011549">
    <property type="entry name" value="RibD_C"/>
</dbReference>
<reference evidence="17 18" key="1">
    <citation type="journal article" date="2012" name="J. Bacteriol.">
        <title>Complete genome sequence of phototrophic betaproteobacterium Rubrivivax gelatinosus IL144.</title>
        <authorList>
            <person name="Nagashima S."/>
            <person name="Kamimura A."/>
            <person name="Shimizu T."/>
            <person name="Nakamura-isaki S."/>
            <person name="Aono E."/>
            <person name="Sakamoto K."/>
            <person name="Ichikawa N."/>
            <person name="Nakazawa H."/>
            <person name="Sekine M."/>
            <person name="Yamazaki S."/>
            <person name="Fujita N."/>
            <person name="Shimada K."/>
            <person name="Hanada S."/>
            <person name="Nagashima K.V.P."/>
        </authorList>
    </citation>
    <scope>NUCLEOTIDE SEQUENCE [LARGE SCALE GENOMIC DNA]</scope>
    <source>
        <strain evidence="18">NBRC 100245 / IL144</strain>
    </source>
</reference>
<feature type="binding site" evidence="14">
    <location>
        <position position="178"/>
    </location>
    <ligand>
        <name>substrate</name>
    </ligand>
</feature>
<evidence type="ECO:0000256" key="8">
    <source>
        <dbReference type="ARBA" id="ARBA00022833"/>
    </source>
</evidence>
<dbReference type="GO" id="GO:0008270">
    <property type="term" value="F:zinc ion binding"/>
    <property type="evidence" value="ECO:0007669"/>
    <property type="project" value="InterPro"/>
</dbReference>
<feature type="binding site" evidence="15">
    <location>
        <position position="83"/>
    </location>
    <ligand>
        <name>Zn(2+)</name>
        <dbReference type="ChEBI" id="CHEBI:29105"/>
        <note>catalytic</note>
    </ligand>
</feature>
<feature type="active site" description="Proton donor" evidence="13">
    <location>
        <position position="57"/>
    </location>
</feature>
<evidence type="ECO:0000256" key="9">
    <source>
        <dbReference type="ARBA" id="ARBA00022857"/>
    </source>
</evidence>
<evidence type="ECO:0000256" key="10">
    <source>
        <dbReference type="ARBA" id="ARBA00023002"/>
    </source>
</evidence>
<evidence type="ECO:0000256" key="1">
    <source>
        <dbReference type="ARBA" id="ARBA00002151"/>
    </source>
</evidence>
<dbReference type="CDD" id="cd01284">
    <property type="entry name" value="Riboflavin_deaminase-reductase"/>
    <property type="match status" value="1"/>
</dbReference>
<dbReference type="Pfam" id="PF00383">
    <property type="entry name" value="dCMP_cyt_deam_1"/>
    <property type="match status" value="1"/>
</dbReference>